<gene>
    <name evidence="1" type="ORF">PHB09_132</name>
</gene>
<dbReference type="EMBL" id="OK040171">
    <property type="protein sequence ID" value="UAV84627.1"/>
    <property type="molecule type" value="Genomic_DNA"/>
</dbReference>
<accession>A0AAE8XE31</accession>
<name>A0AAE8XE31_9CAUD</name>
<protein>
    <submittedName>
        <fullName evidence="1">Uncharacterized protein</fullName>
    </submittedName>
</protein>
<keyword evidence="2" id="KW-1185">Reference proteome</keyword>
<sequence length="77" mass="9126">MTTDDRIKYIESFIRLIAKSESYDQAYCHANFTRGLLAAWNIDNTISTIQWKRLYDEVDLILDVKRNIPKVVDKELF</sequence>
<reference evidence="1" key="1">
    <citation type="submission" date="2021-09" db="EMBL/GenBank/DDBJ databases">
        <authorList>
            <person name="Liu Y."/>
        </authorList>
    </citation>
    <scope>NUCLEOTIDE SEQUENCE</scope>
</reference>
<proteinExistence type="predicted"/>
<dbReference type="Proteomes" id="UP000827914">
    <property type="component" value="Segment"/>
</dbReference>
<evidence type="ECO:0000313" key="2">
    <source>
        <dbReference type="Proteomes" id="UP000827914"/>
    </source>
</evidence>
<evidence type="ECO:0000313" key="1">
    <source>
        <dbReference type="EMBL" id="UAV84627.1"/>
    </source>
</evidence>
<organism evidence="1 2">
    <name type="scientific">Pseudomonas phage PHB09</name>
    <dbReference type="NCBI Taxonomy" id="2867265"/>
    <lineage>
        <taxon>Viruses</taxon>
        <taxon>Duplodnaviria</taxon>
        <taxon>Heunggongvirae</taxon>
        <taxon>Uroviricota</taxon>
        <taxon>Caudoviricetes</taxon>
        <taxon>Vandenendeviridae</taxon>
        <taxon>Gorskivirinae</taxon>
        <taxon>Dilongvirus</taxon>
        <taxon>Dilongvirus PHB09</taxon>
    </lineage>
</organism>